<reference evidence="1 2" key="1">
    <citation type="submission" date="2015-07" db="EMBL/GenBank/DDBJ databases">
        <title>Comparative genomics of the Sigatoka disease complex on banana suggests a link between parallel evolutionary changes in Pseudocercospora fijiensis and Pseudocercospora eumusae and increased virulence on the banana host.</title>
        <authorList>
            <person name="Chang T.-C."/>
            <person name="Salvucci A."/>
            <person name="Crous P.W."/>
            <person name="Stergiopoulos I."/>
        </authorList>
    </citation>
    <scope>NUCLEOTIDE SEQUENCE [LARGE SCALE GENOMIC DNA]</scope>
    <source>
        <strain evidence="1 2">CBS 116634</strain>
    </source>
</reference>
<keyword evidence="2" id="KW-1185">Reference proteome</keyword>
<comment type="caution">
    <text evidence="1">The sequence shown here is derived from an EMBL/GenBank/DDBJ whole genome shotgun (WGS) entry which is preliminary data.</text>
</comment>
<dbReference type="AlphaFoldDB" id="A0A139ICF3"/>
<evidence type="ECO:0000313" key="1">
    <source>
        <dbReference type="EMBL" id="KXT12379.1"/>
    </source>
</evidence>
<proteinExistence type="predicted"/>
<dbReference type="EMBL" id="LFZO01000153">
    <property type="protein sequence ID" value="KXT12379.1"/>
    <property type="molecule type" value="Genomic_DNA"/>
</dbReference>
<name>A0A139ICF3_9PEZI</name>
<dbReference type="Proteomes" id="UP000073492">
    <property type="component" value="Unassembled WGS sequence"/>
</dbReference>
<sequence length="110" mass="12724">MQVCTVHKPYHQFPTRVSDRRHSRNLSTEAARRTGSELKAKNKMGGFSKFVDKILTSKYNKPFPVTLLPSAIGYYLGVKQGERQKQLLNEIQALDIRDHEKVQYIAEHPR</sequence>
<gene>
    <name evidence="1" type="ORF">AC579_1702</name>
</gene>
<organism evidence="1 2">
    <name type="scientific">Pseudocercospora musae</name>
    <dbReference type="NCBI Taxonomy" id="113226"/>
    <lineage>
        <taxon>Eukaryota</taxon>
        <taxon>Fungi</taxon>
        <taxon>Dikarya</taxon>
        <taxon>Ascomycota</taxon>
        <taxon>Pezizomycotina</taxon>
        <taxon>Dothideomycetes</taxon>
        <taxon>Dothideomycetidae</taxon>
        <taxon>Mycosphaerellales</taxon>
        <taxon>Mycosphaerellaceae</taxon>
        <taxon>Pseudocercospora</taxon>
    </lineage>
</organism>
<evidence type="ECO:0000313" key="2">
    <source>
        <dbReference type="Proteomes" id="UP000073492"/>
    </source>
</evidence>
<dbReference type="OrthoDB" id="3637273at2759"/>
<accession>A0A139ICF3</accession>
<protein>
    <submittedName>
        <fullName evidence="1">Uncharacterized protein</fullName>
    </submittedName>
</protein>